<reference evidence="9 11" key="2">
    <citation type="submission" date="2017-02" db="EMBL/GenBank/DDBJ databases">
        <authorList>
            <person name="Peterson S.W."/>
        </authorList>
    </citation>
    <scope>NUCLEOTIDE SEQUENCE [LARGE SCALE GENOMIC DNA]</scope>
    <source>
        <strain evidence="9 11">DSM 9653</strain>
    </source>
</reference>
<feature type="domain" description="Response regulatory" evidence="7">
    <location>
        <begin position="7"/>
        <end position="118"/>
    </location>
</feature>
<keyword evidence="10" id="KW-1185">Reference proteome</keyword>
<evidence type="ECO:0000256" key="1">
    <source>
        <dbReference type="ARBA" id="ARBA00022553"/>
    </source>
</evidence>
<dbReference type="GO" id="GO:0032993">
    <property type="term" value="C:protein-DNA complex"/>
    <property type="evidence" value="ECO:0007669"/>
    <property type="project" value="TreeGrafter"/>
</dbReference>
<dbReference type="STRING" id="53254.SAMN05660750_02151"/>
<dbReference type="InterPro" id="IPR011006">
    <property type="entry name" value="CheY-like_superfamily"/>
</dbReference>
<dbReference type="SUPFAM" id="SSF52172">
    <property type="entry name" value="CheY-like"/>
    <property type="match status" value="1"/>
</dbReference>
<dbReference type="GO" id="GO:0005829">
    <property type="term" value="C:cytosol"/>
    <property type="evidence" value="ECO:0007669"/>
    <property type="project" value="TreeGrafter"/>
</dbReference>
<dbReference type="GO" id="GO:0000976">
    <property type="term" value="F:transcription cis-regulatory region binding"/>
    <property type="evidence" value="ECO:0007669"/>
    <property type="project" value="TreeGrafter"/>
</dbReference>
<dbReference type="Proteomes" id="UP000190130">
    <property type="component" value="Unassembled WGS sequence"/>
</dbReference>
<evidence type="ECO:0000313" key="8">
    <source>
        <dbReference type="EMBL" id="KQK29082.1"/>
    </source>
</evidence>
<keyword evidence="4" id="KW-0238">DNA-binding</keyword>
<evidence type="ECO:0000313" key="10">
    <source>
        <dbReference type="Proteomes" id="UP000051562"/>
    </source>
</evidence>
<evidence type="ECO:0000256" key="3">
    <source>
        <dbReference type="ARBA" id="ARBA00023015"/>
    </source>
</evidence>
<evidence type="ECO:0000256" key="6">
    <source>
        <dbReference type="PROSITE-ProRule" id="PRU00169"/>
    </source>
</evidence>
<dbReference type="Proteomes" id="UP000051562">
    <property type="component" value="Unassembled WGS sequence"/>
</dbReference>
<dbReference type="InterPro" id="IPR039420">
    <property type="entry name" value="WalR-like"/>
</dbReference>
<gene>
    <name evidence="8" type="ORF">ARD30_19900</name>
    <name evidence="9" type="ORF">SAMN05660750_02151</name>
</gene>
<evidence type="ECO:0000256" key="2">
    <source>
        <dbReference type="ARBA" id="ARBA00023012"/>
    </source>
</evidence>
<accession>A0A0Q3SUI7</accession>
<evidence type="ECO:0000313" key="11">
    <source>
        <dbReference type="Proteomes" id="UP000190130"/>
    </source>
</evidence>
<keyword evidence="5" id="KW-0804">Transcription</keyword>
<dbReference type="PANTHER" id="PTHR48111">
    <property type="entry name" value="REGULATOR OF RPOS"/>
    <property type="match status" value="1"/>
</dbReference>
<evidence type="ECO:0000256" key="5">
    <source>
        <dbReference type="ARBA" id="ARBA00023163"/>
    </source>
</evidence>
<organism evidence="8 10">
    <name type="scientific">Bosea thiooxidans</name>
    <dbReference type="NCBI Taxonomy" id="53254"/>
    <lineage>
        <taxon>Bacteria</taxon>
        <taxon>Pseudomonadati</taxon>
        <taxon>Pseudomonadota</taxon>
        <taxon>Alphaproteobacteria</taxon>
        <taxon>Hyphomicrobiales</taxon>
        <taxon>Boseaceae</taxon>
        <taxon>Bosea</taxon>
    </lineage>
</organism>
<dbReference type="Pfam" id="PF00072">
    <property type="entry name" value="Response_reg"/>
    <property type="match status" value="1"/>
</dbReference>
<evidence type="ECO:0000313" key="9">
    <source>
        <dbReference type="EMBL" id="SKB76001.1"/>
    </source>
</evidence>
<dbReference type="GO" id="GO:0006355">
    <property type="term" value="P:regulation of DNA-templated transcription"/>
    <property type="evidence" value="ECO:0007669"/>
    <property type="project" value="TreeGrafter"/>
</dbReference>
<reference evidence="8 10" key="1">
    <citation type="submission" date="2015-10" db="EMBL/GenBank/DDBJ databases">
        <title>Draft genome of Bosea thiooxidans.</title>
        <authorList>
            <person name="Wang X."/>
        </authorList>
    </citation>
    <scope>NUCLEOTIDE SEQUENCE [LARGE SCALE GENOMIC DNA]</scope>
    <source>
        <strain evidence="8 10">CGMCC 9174</strain>
    </source>
</reference>
<dbReference type="PANTHER" id="PTHR48111:SF1">
    <property type="entry name" value="TWO-COMPONENT RESPONSE REGULATOR ORR33"/>
    <property type="match status" value="1"/>
</dbReference>
<dbReference type="PROSITE" id="PS50110">
    <property type="entry name" value="RESPONSE_REGULATORY"/>
    <property type="match status" value="1"/>
</dbReference>
<evidence type="ECO:0000259" key="7">
    <source>
        <dbReference type="PROSITE" id="PS50110"/>
    </source>
</evidence>
<keyword evidence="1 6" id="KW-0597">Phosphoprotein</keyword>
<feature type="modified residue" description="4-aspartylphosphate" evidence="6">
    <location>
        <position position="55"/>
    </location>
</feature>
<sequence>MCTHKYIVAVVDDDPRLLESLEDLLESAGYGVRSFPSAVALMQAGLAGLDLLITDIGMPGLDGFELRDLVNRERPELPVFLITGRHEIADQIRARAVESFFCKPFDGQALLAAIARALRR</sequence>
<dbReference type="GO" id="GO:0000156">
    <property type="term" value="F:phosphorelay response regulator activity"/>
    <property type="evidence" value="ECO:0007669"/>
    <property type="project" value="TreeGrafter"/>
</dbReference>
<name>A0A0Q3SUI7_9HYPH</name>
<proteinExistence type="predicted"/>
<dbReference type="SMART" id="SM00448">
    <property type="entry name" value="REC"/>
    <property type="match status" value="1"/>
</dbReference>
<evidence type="ECO:0000256" key="4">
    <source>
        <dbReference type="ARBA" id="ARBA00023125"/>
    </source>
</evidence>
<dbReference type="Gene3D" id="3.40.50.2300">
    <property type="match status" value="1"/>
</dbReference>
<dbReference type="EMBL" id="FUYX01000005">
    <property type="protein sequence ID" value="SKB76001.1"/>
    <property type="molecule type" value="Genomic_DNA"/>
</dbReference>
<dbReference type="AlphaFoldDB" id="A0A0Q3SUI7"/>
<dbReference type="RefSeq" id="WP_055729663.1">
    <property type="nucleotide sequence ID" value="NZ_FUYX01000005.1"/>
</dbReference>
<dbReference type="InterPro" id="IPR001789">
    <property type="entry name" value="Sig_transdc_resp-reg_receiver"/>
</dbReference>
<keyword evidence="3" id="KW-0805">Transcription regulation</keyword>
<protein>
    <submittedName>
        <fullName evidence="8 9">Regulator</fullName>
    </submittedName>
</protein>
<dbReference type="OrthoDB" id="7360446at2"/>
<keyword evidence="2" id="KW-0902">Two-component regulatory system</keyword>
<dbReference type="EMBL" id="LMAR01000053">
    <property type="protein sequence ID" value="KQK29082.1"/>
    <property type="molecule type" value="Genomic_DNA"/>
</dbReference>